<evidence type="ECO:0000313" key="2">
    <source>
        <dbReference type="EMBL" id="KNA01596.1"/>
    </source>
</evidence>
<name>A0A0J9U024_PLAVI</name>
<reference evidence="2 3" key="1">
    <citation type="submission" date="2011-09" db="EMBL/GenBank/DDBJ databases">
        <title>The Genome Sequence of Plasmodium vivax North Korean.</title>
        <authorList>
            <consortium name="The Broad Institute Genome Sequencing Platform"/>
            <consortium name="The Broad Institute Genome Sequencing Center for Infectious Disease"/>
            <person name="Neafsey D."/>
            <person name="Carlton J."/>
            <person name="Barnwell J."/>
            <person name="Collins W."/>
            <person name="Escalante A."/>
            <person name="Mullikin J."/>
            <person name="Saul A."/>
            <person name="Guigo R."/>
            <person name="Camara F."/>
            <person name="Young S.K."/>
            <person name="Zeng Q."/>
            <person name="Gargeya S."/>
            <person name="Fitzgerald M."/>
            <person name="Haas B."/>
            <person name="Abouelleil A."/>
            <person name="Alvarado L."/>
            <person name="Arachchi H.M."/>
            <person name="Berlin A."/>
            <person name="Brown A."/>
            <person name="Chapman S.B."/>
            <person name="Chen Z."/>
            <person name="Dunbar C."/>
            <person name="Freedman E."/>
            <person name="Gearin G."/>
            <person name="Gellesch M."/>
            <person name="Goldberg J."/>
            <person name="Griggs A."/>
            <person name="Gujja S."/>
            <person name="Heiman D."/>
            <person name="Howarth C."/>
            <person name="Larson L."/>
            <person name="Lui A."/>
            <person name="MacDonald P.J.P."/>
            <person name="Montmayeur A."/>
            <person name="Murphy C."/>
            <person name="Neiman D."/>
            <person name="Pearson M."/>
            <person name="Priest M."/>
            <person name="Roberts A."/>
            <person name="Saif S."/>
            <person name="Shea T."/>
            <person name="Shenoy N."/>
            <person name="Sisk P."/>
            <person name="Stolte C."/>
            <person name="Sykes S."/>
            <person name="Wortman J."/>
            <person name="Nusbaum C."/>
            <person name="Birren B."/>
        </authorList>
    </citation>
    <scope>NUCLEOTIDE SEQUENCE [LARGE SCALE GENOMIC DNA]</scope>
    <source>
        <strain evidence="2 3">North Korean</strain>
    </source>
</reference>
<evidence type="ECO:0008006" key="4">
    <source>
        <dbReference type="Google" id="ProtNLM"/>
    </source>
</evidence>
<organism evidence="2 3">
    <name type="scientific">Plasmodium vivax North Korean</name>
    <dbReference type="NCBI Taxonomy" id="1035514"/>
    <lineage>
        <taxon>Eukaryota</taxon>
        <taxon>Sar</taxon>
        <taxon>Alveolata</taxon>
        <taxon>Apicomplexa</taxon>
        <taxon>Aconoidasida</taxon>
        <taxon>Haemosporida</taxon>
        <taxon>Plasmodiidae</taxon>
        <taxon>Plasmodium</taxon>
        <taxon>Plasmodium (Plasmodium)</taxon>
    </lineage>
</organism>
<accession>A0A0J9U024</accession>
<sequence>MFVVEFFFHRKISYISFSNNFKYNMKHLIIINNILNKYVSNKKYEIQLKIQNYFNYTCYHRLREYYYKIPKTETCINFLKQYKVPFVDKTIAESSYKPLIDELVNSLSSNGLNYHIDNSITCKYINYWLQEEIKENYSMLFGFKFDIFKECADEYTKFKNGRTVYKENSCGPYINSIPDDKYSKMNSLYKLYLWHKQLVQPNRVNTNFDLCGTLKLMAFHYRQMINEFKEDRDLCSKLNEFKKLVMNNKTFFQDACEIDISDNMPTPTMFLPKVETPERVKENIALQNTMSTPQGNVLQHSADETRQNIGSQLAEGPGSHPEQPPVDISQTKESPEAVSESEQLPPLGSRRERAQTLSPQETVLQYTVFPEVGNGLKMERGLSRDPESDTFEERNDTVHERMIPLATGGFSGAIKDAFSTISENVDPVPLMGVSGGMGALFLLFRVLKILNLHPLFTIHLNKNYYNHKIIL</sequence>
<dbReference type="AlphaFoldDB" id="A0A0J9U024"/>
<gene>
    <name evidence="2" type="ORF">PVNG_06377</name>
</gene>
<feature type="region of interest" description="Disordered" evidence="1">
    <location>
        <begin position="310"/>
        <end position="357"/>
    </location>
</feature>
<protein>
    <recommendedName>
        <fullName evidence="4">VIR protein</fullName>
    </recommendedName>
</protein>
<dbReference type="Proteomes" id="UP000053239">
    <property type="component" value="Unassembled WGS sequence"/>
</dbReference>
<evidence type="ECO:0000256" key="1">
    <source>
        <dbReference type="SAM" id="MobiDB-lite"/>
    </source>
</evidence>
<dbReference type="EMBL" id="KQ235249">
    <property type="protein sequence ID" value="KNA01596.1"/>
    <property type="molecule type" value="Genomic_DNA"/>
</dbReference>
<evidence type="ECO:0000313" key="3">
    <source>
        <dbReference type="Proteomes" id="UP000053239"/>
    </source>
</evidence>
<proteinExistence type="predicted"/>